<evidence type="ECO:0000313" key="2">
    <source>
        <dbReference type="EMBL" id="NMF08470.1"/>
    </source>
</evidence>
<feature type="compositionally biased region" description="Low complexity" evidence="1">
    <location>
        <begin position="170"/>
        <end position="198"/>
    </location>
</feature>
<reference evidence="2 3" key="1">
    <citation type="submission" date="2020-04" db="EMBL/GenBank/DDBJ databases">
        <authorList>
            <person name="Hitch T.C.A."/>
            <person name="Wylensek D."/>
            <person name="Clavel T."/>
        </authorList>
    </citation>
    <scope>NUCLEOTIDE SEQUENCE [LARGE SCALE GENOMIC DNA]</scope>
    <source>
        <strain evidence="2 3">BL-383-APC-2I</strain>
    </source>
</reference>
<name>A0A7X9SV14_9CORY</name>
<evidence type="ECO:0000256" key="1">
    <source>
        <dbReference type="SAM" id="MobiDB-lite"/>
    </source>
</evidence>
<evidence type="ECO:0000313" key="3">
    <source>
        <dbReference type="Proteomes" id="UP000589552"/>
    </source>
</evidence>
<organism evidence="2 3">
    <name type="scientific">Corynebacterium xerosis</name>
    <dbReference type="NCBI Taxonomy" id="1725"/>
    <lineage>
        <taxon>Bacteria</taxon>
        <taxon>Bacillati</taxon>
        <taxon>Actinomycetota</taxon>
        <taxon>Actinomycetes</taxon>
        <taxon>Mycobacteriales</taxon>
        <taxon>Corynebacteriaceae</taxon>
        <taxon>Corynebacterium</taxon>
    </lineage>
</organism>
<accession>A0A7X9SV14</accession>
<dbReference type="PROSITE" id="PS51257">
    <property type="entry name" value="PROKAR_LIPOPROTEIN"/>
    <property type="match status" value="1"/>
</dbReference>
<proteinExistence type="predicted"/>
<sequence>MVWSAARPPSLRRGARRSLALVAGAATVFGLVACSSDDGPTKAAEAPDKPVAVADEMAASQALLDSAEAVVVSSEDEGAQRRAAGIAVASGVPMLVQAGADASSVEEEISRLGASTVVTVGDADVAAEGERTVVAAPGDLEGLKTLTGTEFTAAAADEDDPARAIAEMDAAEPTAPAEGAEGAADAGGEASDALAASDPVEPKTGDDDPLAFAAPGTPLGAIATARAAGVEVKWLPIGDARATSESIEAARGDRALIGLGDVFGDDGKFGKSVELAADENIAELPGGGQLVFPGRHMIATYGHPGAPVLGVMGEETPEEAVAHAESLVEEYQGLTGDKVIPAFEIIASVAQASPGPRGDYTEPAPVETLKPYVDAMTEAGGYVIIDLQPGRADFVEQAKFYEELLKKPNVGLALDPEWKLTPDGLPNVAVGHVQAEEVNRVVDYLADLTAENDLPQKVLMLHQFQLQMLRDRETIDVSRPELAIVLHADGHGTPEQKFETWNVMRQGIQPEIFMAWKNFIDEDQPMFTPEQTMDIEPRPWIVTYQ</sequence>
<comment type="caution">
    <text evidence="2">The sequence shown here is derived from an EMBL/GenBank/DDBJ whole genome shotgun (WGS) entry which is preliminary data.</text>
</comment>
<dbReference type="Proteomes" id="UP000589552">
    <property type="component" value="Unassembled WGS sequence"/>
</dbReference>
<evidence type="ECO:0008006" key="4">
    <source>
        <dbReference type="Google" id="ProtNLM"/>
    </source>
</evidence>
<dbReference type="EMBL" id="JABAGA010000001">
    <property type="protein sequence ID" value="NMF08470.1"/>
    <property type="molecule type" value="Genomic_DNA"/>
</dbReference>
<feature type="region of interest" description="Disordered" evidence="1">
    <location>
        <begin position="170"/>
        <end position="212"/>
    </location>
</feature>
<dbReference type="RefSeq" id="WP_168937245.1">
    <property type="nucleotide sequence ID" value="NZ_JABAGA010000001.1"/>
</dbReference>
<dbReference type="AlphaFoldDB" id="A0A7X9SV14"/>
<protein>
    <recommendedName>
        <fullName evidence="4">Cell wall-binding repeat-containing protein</fullName>
    </recommendedName>
</protein>
<gene>
    <name evidence="2" type="ORF">HF852_02410</name>
</gene>